<evidence type="ECO:0000313" key="2">
    <source>
        <dbReference type="Proteomes" id="UP001059596"/>
    </source>
</evidence>
<gene>
    <name evidence="1" type="ORF">M5D96_005235</name>
</gene>
<sequence length="367" mass="38959">MLDGLEEIGHLTGIRPASLDVRGLPVDVGHLIADIRADDVVPLDLLHAQMRIVDAHEDDALVRGGLDDHAEVELGHWDEAIIVAILGQIQWRLHTLFVGQRGNTIHTSIAVHIQLVLGHPGPQAILHTGPIAGIEGLPLGSSVDEQEGGPLLGCVIKVSLGSQMTTGQVNIAGTIKVLVRIAAQIVVDRLQLSGLRVQLVHILAIEIASRLKGNPGHTRLIVVAAGFQRVTSVAGHLLLLVKANLHLLGKSRGCNLESHANHNTTIARGSRFNRLESRPGFAVQILELKLRSAHAEGRSTHTTGGNQVLGMGVEARGTPQLEGATRREFHHTNVGEGIEVLGVGLQVHGLGTGQTSANSHTAGCERI</sequence>
<keyword evidence="2" id="KW-1185">Reference proteome</keyword>
<dbReference type="AlphaFoldDB" id="A0A9Q0BQZ7"/>
<accession>A0A9Q0BQZ7</accession>
<protein>
    <submittedName>
        <fullName evidence="1">Uncharacterized protein</fullName>
    </submittedName>
</protein>
<proteinExistence type="predicted"/>
<comment type="caution">
    <text evidence="1">The sequence shown here is derived from an EMBL/GenBank/DDBJ whole genome shotgun (WGS) entry which is preliminary data.</text>
</comment>
<dbReference type="EMBL" id="JAMKOV010000003">
    <property type="protein sequence ID" value="KAI8040986.1"/>
    <property type="molecule type" value="Genomic_DNA"/>
</dbReference>
<dbReference type="Proteomes" id="UP001059596">
    <property type="component" value="Unassembled WGS sequence"/>
</dbReference>
<evidence type="ECO:0000313" key="1">
    <source>
        <dbReference type="EMBL" id="KAI8040986.1"/>
    </source>
</evidence>
<reference evidence="1" key="1">
    <citation type="journal article" date="2023" name="Genome Biol. Evol.">
        <title>Long-read-based Genome Assembly of Drosophila gunungcola Reveals Fewer Chemosensory Genes in Flower-breeding Species.</title>
        <authorList>
            <person name="Negi A."/>
            <person name="Liao B.Y."/>
            <person name="Yeh S.D."/>
        </authorList>
    </citation>
    <scope>NUCLEOTIDE SEQUENCE</scope>
    <source>
        <strain evidence="1">Sukarami</strain>
    </source>
</reference>
<name>A0A9Q0BQZ7_9MUSC</name>
<organism evidence="1 2">
    <name type="scientific">Drosophila gunungcola</name>
    <name type="common">fruit fly</name>
    <dbReference type="NCBI Taxonomy" id="103775"/>
    <lineage>
        <taxon>Eukaryota</taxon>
        <taxon>Metazoa</taxon>
        <taxon>Ecdysozoa</taxon>
        <taxon>Arthropoda</taxon>
        <taxon>Hexapoda</taxon>
        <taxon>Insecta</taxon>
        <taxon>Pterygota</taxon>
        <taxon>Neoptera</taxon>
        <taxon>Endopterygota</taxon>
        <taxon>Diptera</taxon>
        <taxon>Brachycera</taxon>
        <taxon>Muscomorpha</taxon>
        <taxon>Ephydroidea</taxon>
        <taxon>Drosophilidae</taxon>
        <taxon>Drosophila</taxon>
        <taxon>Sophophora</taxon>
    </lineage>
</organism>